<dbReference type="PANTHER" id="PTHR22880">
    <property type="entry name" value="FALZ-RELATED BROMODOMAIN-CONTAINING PROTEINS"/>
    <property type="match status" value="1"/>
</dbReference>
<dbReference type="PRINTS" id="PR00503">
    <property type="entry name" value="BROMODOMAIN"/>
</dbReference>
<dbReference type="Pfam" id="PF00439">
    <property type="entry name" value="Bromodomain"/>
    <property type="match status" value="1"/>
</dbReference>
<dbReference type="Gene3D" id="1.20.920.10">
    <property type="entry name" value="Bromodomain-like"/>
    <property type="match status" value="1"/>
</dbReference>
<dbReference type="InterPro" id="IPR050935">
    <property type="entry name" value="Bromo_chromatin_reader"/>
</dbReference>
<dbReference type="GO" id="GO:0006355">
    <property type="term" value="P:regulation of DNA-templated transcription"/>
    <property type="evidence" value="ECO:0007669"/>
    <property type="project" value="TreeGrafter"/>
</dbReference>
<dbReference type="GO" id="GO:0000785">
    <property type="term" value="C:chromatin"/>
    <property type="evidence" value="ECO:0007669"/>
    <property type="project" value="TreeGrafter"/>
</dbReference>
<organism evidence="4">
    <name type="scientific">Nymphaea colorata</name>
    <name type="common">pocket water lily</name>
    <dbReference type="NCBI Taxonomy" id="210225"/>
    <lineage>
        <taxon>Eukaryota</taxon>
        <taxon>Viridiplantae</taxon>
        <taxon>Streptophyta</taxon>
        <taxon>Embryophyta</taxon>
        <taxon>Tracheophyta</taxon>
        <taxon>Spermatophyta</taxon>
        <taxon>Magnoliopsida</taxon>
        <taxon>Nymphaeales</taxon>
        <taxon>Nymphaeaceae</taxon>
        <taxon>Nymphaea</taxon>
    </lineage>
</organism>
<dbReference type="AlphaFoldDB" id="A0A5K1HVD0"/>
<proteinExistence type="predicted"/>
<evidence type="ECO:0000256" key="2">
    <source>
        <dbReference type="PROSITE-ProRule" id="PRU00035"/>
    </source>
</evidence>
<dbReference type="EMBL" id="LR722192">
    <property type="protein sequence ID" value="VVW89234.1"/>
    <property type="molecule type" value="Genomic_DNA"/>
</dbReference>
<gene>
    <name evidence="4" type="ORF">NYM_LOCUS30322</name>
</gene>
<dbReference type="GO" id="GO:0005634">
    <property type="term" value="C:nucleus"/>
    <property type="evidence" value="ECO:0007669"/>
    <property type="project" value="TreeGrafter"/>
</dbReference>
<evidence type="ECO:0000259" key="3">
    <source>
        <dbReference type="PROSITE" id="PS50014"/>
    </source>
</evidence>
<dbReference type="SUPFAM" id="SSF47370">
    <property type="entry name" value="Bromodomain"/>
    <property type="match status" value="1"/>
</dbReference>
<sequence>MDFGMIKRKLTFNVYNNVAEFIYDMKLVFDNCVKYNGIENLIAKHAIEIKNLFEENMKQTGFMN</sequence>
<accession>A0A5K1HVD0</accession>
<evidence type="ECO:0000313" key="4">
    <source>
        <dbReference type="EMBL" id="VVW89234.1"/>
    </source>
</evidence>
<dbReference type="InterPro" id="IPR001487">
    <property type="entry name" value="Bromodomain"/>
</dbReference>
<dbReference type="PROSITE" id="PS50014">
    <property type="entry name" value="BROMODOMAIN_2"/>
    <property type="match status" value="1"/>
</dbReference>
<evidence type="ECO:0000256" key="1">
    <source>
        <dbReference type="ARBA" id="ARBA00023117"/>
    </source>
</evidence>
<keyword evidence="1 2" id="KW-0103">Bromodomain</keyword>
<name>A0A5K1HVD0_9MAGN</name>
<dbReference type="GO" id="GO:0006338">
    <property type="term" value="P:chromatin remodeling"/>
    <property type="evidence" value="ECO:0007669"/>
    <property type="project" value="TreeGrafter"/>
</dbReference>
<dbReference type="InterPro" id="IPR036427">
    <property type="entry name" value="Bromodomain-like_sf"/>
</dbReference>
<reference evidence="4" key="1">
    <citation type="submission" date="2019-09" db="EMBL/GenBank/DDBJ databases">
        <authorList>
            <person name="Zhang L."/>
        </authorList>
    </citation>
    <scope>NUCLEOTIDE SEQUENCE</scope>
</reference>
<protein>
    <recommendedName>
        <fullName evidence="3">Bromo domain-containing protein</fullName>
    </recommendedName>
</protein>
<dbReference type="PANTHER" id="PTHR22880:SF225">
    <property type="entry name" value="BROMODOMAIN-CONTAINING PROTEIN BET-1-RELATED"/>
    <property type="match status" value="1"/>
</dbReference>
<feature type="domain" description="Bromo" evidence="3">
    <location>
        <begin position="1"/>
        <end position="43"/>
    </location>
</feature>